<feature type="non-terminal residue" evidence="2">
    <location>
        <position position="89"/>
    </location>
</feature>
<keyword evidence="1" id="KW-0472">Membrane</keyword>
<evidence type="ECO:0000313" key="3">
    <source>
        <dbReference type="Proteomes" id="UP001497382"/>
    </source>
</evidence>
<keyword evidence="3" id="KW-1185">Reference proteome</keyword>
<evidence type="ECO:0000256" key="1">
    <source>
        <dbReference type="SAM" id="Phobius"/>
    </source>
</evidence>
<reference evidence="2 3" key="1">
    <citation type="submission" date="2024-04" db="EMBL/GenBank/DDBJ databases">
        <authorList>
            <person name="Rising A."/>
            <person name="Reimegard J."/>
            <person name="Sonavane S."/>
            <person name="Akerstrom W."/>
            <person name="Nylinder S."/>
            <person name="Hedman E."/>
            <person name="Kallberg Y."/>
        </authorList>
    </citation>
    <scope>NUCLEOTIDE SEQUENCE [LARGE SCALE GENOMIC DNA]</scope>
</reference>
<protein>
    <submittedName>
        <fullName evidence="2">Uncharacterized protein</fullName>
    </submittedName>
</protein>
<keyword evidence="1" id="KW-0812">Transmembrane</keyword>
<keyword evidence="1" id="KW-1133">Transmembrane helix</keyword>
<feature type="non-terminal residue" evidence="2">
    <location>
        <position position="1"/>
    </location>
</feature>
<gene>
    <name evidence="2" type="ORF">LARSCL_LOCUS5177</name>
</gene>
<dbReference type="AlphaFoldDB" id="A0AAV1ZES1"/>
<comment type="caution">
    <text evidence="2">The sequence shown here is derived from an EMBL/GenBank/DDBJ whole genome shotgun (WGS) entry which is preliminary data.</text>
</comment>
<dbReference type="EMBL" id="CAXIEN010000047">
    <property type="protein sequence ID" value="CAL1270237.1"/>
    <property type="molecule type" value="Genomic_DNA"/>
</dbReference>
<name>A0AAV1ZES1_9ARAC</name>
<proteinExistence type="predicted"/>
<evidence type="ECO:0000313" key="2">
    <source>
        <dbReference type="EMBL" id="CAL1270237.1"/>
    </source>
</evidence>
<feature type="transmembrane region" description="Helical" evidence="1">
    <location>
        <begin position="26"/>
        <end position="44"/>
    </location>
</feature>
<dbReference type="Proteomes" id="UP001497382">
    <property type="component" value="Unassembled WGS sequence"/>
</dbReference>
<organism evidence="2 3">
    <name type="scientific">Larinioides sclopetarius</name>
    <dbReference type="NCBI Taxonomy" id="280406"/>
    <lineage>
        <taxon>Eukaryota</taxon>
        <taxon>Metazoa</taxon>
        <taxon>Ecdysozoa</taxon>
        <taxon>Arthropoda</taxon>
        <taxon>Chelicerata</taxon>
        <taxon>Arachnida</taxon>
        <taxon>Araneae</taxon>
        <taxon>Araneomorphae</taxon>
        <taxon>Entelegynae</taxon>
        <taxon>Araneoidea</taxon>
        <taxon>Araneidae</taxon>
        <taxon>Larinioides</taxon>
    </lineage>
</organism>
<dbReference type="PANTHER" id="PTHR37159">
    <property type="entry name" value="GH11867P"/>
    <property type="match status" value="1"/>
</dbReference>
<dbReference type="PANTHER" id="PTHR37159:SF1">
    <property type="entry name" value="GH11867P"/>
    <property type="match status" value="1"/>
</dbReference>
<sequence length="89" mass="10393">SRARIKHHLRSCSSTTETESCFDFNLIWINFGYFCGLLLCFYFTKTTKTLMSTGESSTKNSLFHRYLMTVRHVQKWSEGDVWDANDSAH</sequence>
<accession>A0AAV1ZES1</accession>